<accession>A0ABD7FY15</accession>
<dbReference type="Proteomes" id="UP000252199">
    <property type="component" value="Unassembled WGS sequence"/>
</dbReference>
<name>A0ABD7FY15_9VIBR</name>
<dbReference type="AlphaFoldDB" id="A0ABD7FY15"/>
<evidence type="ECO:0000313" key="2">
    <source>
        <dbReference type="Proteomes" id="UP000252199"/>
    </source>
</evidence>
<dbReference type="RefSeq" id="WP_113610155.1">
    <property type="nucleotide sequence ID" value="NZ_CAWQMY010000083.1"/>
</dbReference>
<proteinExistence type="predicted"/>
<gene>
    <name evidence="1" type="ORF">DLR72_04590</name>
</gene>
<sequence length="76" mass="8135">MKISIWFICFLAAGFIFIVLNRGDENGEQAQATQQSINTTAPENSELKADNIAPIIPKATISKPLSAANRSVSNAS</sequence>
<comment type="caution">
    <text evidence="1">The sequence shown here is derived from an EMBL/GenBank/DDBJ whole genome shotgun (WGS) entry which is preliminary data.</text>
</comment>
<evidence type="ECO:0000313" key="1">
    <source>
        <dbReference type="EMBL" id="RBM71007.1"/>
    </source>
</evidence>
<protein>
    <submittedName>
        <fullName evidence="1">Uncharacterized protein</fullName>
    </submittedName>
</protein>
<reference evidence="1 2" key="1">
    <citation type="submission" date="2018-06" db="EMBL/GenBank/DDBJ databases">
        <title>Draft genome sequences of nine Vibrio sp. clinical isolates from across the United States representing the closest known relative of Vibrio cholerae.</title>
        <authorList>
            <person name="Islam M.T."/>
            <person name="Liang K."/>
            <person name="Im M.S."/>
            <person name="Winkjer J."/>
            <person name="Busby S."/>
            <person name="Batra D."/>
            <person name="Rowe L."/>
            <person name="Tarr C.L."/>
            <person name="Boucher Y."/>
        </authorList>
    </citation>
    <scope>NUCLEOTIDE SEQUENCE [LARGE SCALE GENOMIC DNA]</scope>
    <source>
        <strain evidence="1 2">2017V-1110</strain>
    </source>
</reference>
<organism evidence="1 2">
    <name type="scientific">Vibrio paracholerae</name>
    <dbReference type="NCBI Taxonomy" id="650003"/>
    <lineage>
        <taxon>Bacteria</taxon>
        <taxon>Pseudomonadati</taxon>
        <taxon>Pseudomonadota</taxon>
        <taxon>Gammaproteobacteria</taxon>
        <taxon>Vibrionales</taxon>
        <taxon>Vibrionaceae</taxon>
        <taxon>Vibrio</taxon>
    </lineage>
</organism>
<dbReference type="EMBL" id="QKKU01000021">
    <property type="protein sequence ID" value="RBM71007.1"/>
    <property type="molecule type" value="Genomic_DNA"/>
</dbReference>